<feature type="region of interest" description="Disordered" evidence="9">
    <location>
        <begin position="186"/>
        <end position="217"/>
    </location>
</feature>
<dbReference type="SMART" id="SM00389">
    <property type="entry name" value="HOX"/>
    <property type="match status" value="1"/>
</dbReference>
<evidence type="ECO:0000256" key="7">
    <source>
        <dbReference type="ARBA" id="ARBA00023242"/>
    </source>
</evidence>
<feature type="region of interest" description="Disordered" evidence="9">
    <location>
        <begin position="254"/>
        <end position="292"/>
    </location>
</feature>
<dbReference type="Pfam" id="PF07526">
    <property type="entry name" value="POX"/>
    <property type="match status" value="1"/>
</dbReference>
<dbReference type="InterPro" id="IPR008422">
    <property type="entry name" value="KN_HD"/>
</dbReference>
<dbReference type="InterPro" id="IPR006563">
    <property type="entry name" value="POX_dom"/>
</dbReference>
<feature type="compositionally biased region" description="Basic and acidic residues" evidence="9">
    <location>
        <begin position="508"/>
        <end position="527"/>
    </location>
</feature>
<dbReference type="PANTHER" id="PTHR11850">
    <property type="entry name" value="HOMEOBOX PROTEIN TRANSCRIPTION FACTORS"/>
    <property type="match status" value="1"/>
</dbReference>
<dbReference type="CDD" id="cd00086">
    <property type="entry name" value="homeodomain"/>
    <property type="match status" value="1"/>
</dbReference>
<reference evidence="11 12" key="1">
    <citation type="journal article" date="2023" name="Life. Sci Alliance">
        <title>Evolutionary insights into 3D genome organization and epigenetic landscape of Vigna mungo.</title>
        <authorList>
            <person name="Junaid A."/>
            <person name="Singh B."/>
            <person name="Bhatia S."/>
        </authorList>
    </citation>
    <scope>NUCLEOTIDE SEQUENCE [LARGE SCALE GENOMIC DNA]</scope>
    <source>
        <strain evidence="11">Urdbean</strain>
    </source>
</reference>
<evidence type="ECO:0000256" key="1">
    <source>
        <dbReference type="ARBA" id="ARBA00004123"/>
    </source>
</evidence>
<evidence type="ECO:0000259" key="10">
    <source>
        <dbReference type="PROSITE" id="PS50071"/>
    </source>
</evidence>
<comment type="similarity">
    <text evidence="2">Belongs to the TALE/BELL homeobox family.</text>
</comment>
<evidence type="ECO:0000313" key="11">
    <source>
        <dbReference type="EMBL" id="WVZ06563.1"/>
    </source>
</evidence>
<feature type="compositionally biased region" description="Basic and acidic residues" evidence="9">
    <location>
        <begin position="282"/>
        <end position="292"/>
    </location>
</feature>
<dbReference type="Pfam" id="PF05920">
    <property type="entry name" value="Homeobox_KN"/>
    <property type="match status" value="1"/>
</dbReference>
<evidence type="ECO:0000256" key="3">
    <source>
        <dbReference type="ARBA" id="ARBA00023015"/>
    </source>
</evidence>
<dbReference type="InterPro" id="IPR009057">
    <property type="entry name" value="Homeodomain-like_sf"/>
</dbReference>
<dbReference type="InterPro" id="IPR001356">
    <property type="entry name" value="HD"/>
</dbReference>
<feature type="domain" description="Homeobox" evidence="10">
    <location>
        <begin position="461"/>
        <end position="497"/>
    </location>
</feature>
<evidence type="ECO:0000256" key="9">
    <source>
        <dbReference type="SAM" id="MobiDB-lite"/>
    </source>
</evidence>
<dbReference type="SMART" id="SM00574">
    <property type="entry name" value="POX"/>
    <property type="match status" value="1"/>
</dbReference>
<dbReference type="GO" id="GO:0005634">
    <property type="term" value="C:nucleus"/>
    <property type="evidence" value="ECO:0007669"/>
    <property type="project" value="UniProtKB-SubCell"/>
</dbReference>
<evidence type="ECO:0000256" key="8">
    <source>
        <dbReference type="PROSITE-ProRule" id="PRU00108"/>
    </source>
</evidence>
<accession>A0AAQ3NEK2</accession>
<evidence type="ECO:0000256" key="2">
    <source>
        <dbReference type="ARBA" id="ARBA00006454"/>
    </source>
</evidence>
<evidence type="ECO:0000256" key="5">
    <source>
        <dbReference type="ARBA" id="ARBA00023155"/>
    </source>
</evidence>
<dbReference type="SUPFAM" id="SSF46689">
    <property type="entry name" value="Homeodomain-like"/>
    <property type="match status" value="1"/>
</dbReference>
<dbReference type="InterPro" id="IPR050224">
    <property type="entry name" value="TALE_homeobox"/>
</dbReference>
<dbReference type="PROSITE" id="PS50071">
    <property type="entry name" value="HOMEOBOX_2"/>
    <property type="match status" value="1"/>
</dbReference>
<evidence type="ECO:0000256" key="4">
    <source>
        <dbReference type="ARBA" id="ARBA00023125"/>
    </source>
</evidence>
<feature type="DNA-binding region" description="Homeobox" evidence="8">
    <location>
        <begin position="463"/>
        <end position="498"/>
    </location>
</feature>
<sequence length="753" mass="81731">MNDKRNTISNIVIQDTFERESTKKAAIIGSCVDGLIHKSNNLLYQKPMATYFHHGNSEIQSGAADGLQTLVLMNPGYIHYSDAPSQPPPSHAAGNLVFLNPAAVAGANSNGSFNPHAPPSHTQQFVGIPLPASQDLNHHSMHGHHDVSALHGFLPRMQYNHWNTLDPASAARDTPRAQQGLSLGLGSFREGQAPGMSGDDLRVSGGSPSSASGVTNNGASGIQSVLLSSKYLKAAHELLEEVVNVNNGIGTELGKKSGGQTKVIGESSAAGSGDGSVGGEGNGKRSSELSTAERQEIQMKKGKLIAMLDEKDYEGLVVGNCMVVVEQRYRQYHQQMEIVVSSFEQAAGIGSARTYTALALQTISKQFRCLKDAIAGQVRAANKSLGEEDCFGGKIEGSRLKYVDHHLRQQRALQQLGMIQHNAWRPQRGLPERSVSVLRAWLFEHFLHPFESCAEITEFGSSYPKDSDKHMLAKQTGLTRSQVSNWFINARVRLWKPMVEEMYLEEMKDHEQNGSEDKSSKSNEDSSTKMAAPPEKGPSNETEAKSFNSKQEVSKNQNSAMVSVSRPSTSPLGGSVRNQSGFSFMGSSELEGITQGSPKKARNHEMMHSPNSVPSMNIDVKPNEANNEQLSMKFGDERQGRNESSFMGNQTNFIGGFGQYPIGDIGRFDAEQFAPRFSGNGVSLTLGLDSLPGTHQTFLPNQNIQLGRSLDIGEPNEFGSINNSSPHSSAAYESISMQNPKRFAAQLLPDFVT</sequence>
<feature type="region of interest" description="Disordered" evidence="9">
    <location>
        <begin position="508"/>
        <end position="618"/>
    </location>
</feature>
<keyword evidence="3" id="KW-0805">Transcription regulation</keyword>
<evidence type="ECO:0000313" key="12">
    <source>
        <dbReference type="Proteomes" id="UP001374535"/>
    </source>
</evidence>
<keyword evidence="7 8" id="KW-0539">Nucleus</keyword>
<comment type="subcellular location">
    <subcellularLocation>
        <location evidence="1 8">Nucleus</location>
    </subcellularLocation>
</comment>
<keyword evidence="6" id="KW-0804">Transcription</keyword>
<keyword evidence="4 8" id="KW-0238">DNA-binding</keyword>
<dbReference type="EMBL" id="CP144695">
    <property type="protein sequence ID" value="WVZ06563.1"/>
    <property type="molecule type" value="Genomic_DNA"/>
</dbReference>
<evidence type="ECO:0000256" key="6">
    <source>
        <dbReference type="ARBA" id="ARBA00023163"/>
    </source>
</evidence>
<gene>
    <name evidence="11" type="ORF">V8G54_019909</name>
</gene>
<feature type="compositionally biased region" description="Low complexity" evidence="9">
    <location>
        <begin position="204"/>
        <end position="213"/>
    </location>
</feature>
<dbReference type="AlphaFoldDB" id="A0AAQ3NEK2"/>
<dbReference type="Gene3D" id="1.10.10.60">
    <property type="entry name" value="Homeodomain-like"/>
    <property type="match status" value="1"/>
</dbReference>
<feature type="compositionally biased region" description="Gly residues" evidence="9">
    <location>
        <begin position="272"/>
        <end position="281"/>
    </location>
</feature>
<dbReference type="GO" id="GO:0003677">
    <property type="term" value="F:DNA binding"/>
    <property type="evidence" value="ECO:0007669"/>
    <property type="project" value="UniProtKB-UniRule"/>
</dbReference>
<proteinExistence type="inferred from homology"/>
<dbReference type="GO" id="GO:0006355">
    <property type="term" value="P:regulation of DNA-templated transcription"/>
    <property type="evidence" value="ECO:0007669"/>
    <property type="project" value="InterPro"/>
</dbReference>
<dbReference type="Proteomes" id="UP001374535">
    <property type="component" value="Chromosome 6"/>
</dbReference>
<keyword evidence="5 8" id="KW-0371">Homeobox</keyword>
<keyword evidence="12" id="KW-1185">Reference proteome</keyword>
<feature type="compositionally biased region" description="Polar residues" evidence="9">
    <location>
        <begin position="539"/>
        <end position="586"/>
    </location>
</feature>
<name>A0AAQ3NEK2_VIGMU</name>
<organism evidence="11 12">
    <name type="scientific">Vigna mungo</name>
    <name type="common">Black gram</name>
    <name type="synonym">Phaseolus mungo</name>
    <dbReference type="NCBI Taxonomy" id="3915"/>
    <lineage>
        <taxon>Eukaryota</taxon>
        <taxon>Viridiplantae</taxon>
        <taxon>Streptophyta</taxon>
        <taxon>Embryophyta</taxon>
        <taxon>Tracheophyta</taxon>
        <taxon>Spermatophyta</taxon>
        <taxon>Magnoliopsida</taxon>
        <taxon>eudicotyledons</taxon>
        <taxon>Gunneridae</taxon>
        <taxon>Pentapetalae</taxon>
        <taxon>rosids</taxon>
        <taxon>fabids</taxon>
        <taxon>Fabales</taxon>
        <taxon>Fabaceae</taxon>
        <taxon>Papilionoideae</taxon>
        <taxon>50 kb inversion clade</taxon>
        <taxon>NPAAA clade</taxon>
        <taxon>indigoferoid/millettioid clade</taxon>
        <taxon>Phaseoleae</taxon>
        <taxon>Vigna</taxon>
    </lineage>
</organism>
<protein>
    <recommendedName>
        <fullName evidence="10">Homeobox domain-containing protein</fullName>
    </recommendedName>
</protein>